<protein>
    <submittedName>
        <fullName evidence="1">27838_t:CDS:1</fullName>
    </submittedName>
</protein>
<comment type="caution">
    <text evidence="1">The sequence shown here is derived from an EMBL/GenBank/DDBJ whole genome shotgun (WGS) entry which is preliminary data.</text>
</comment>
<dbReference type="AlphaFoldDB" id="A0A9N9JEE9"/>
<name>A0A9N9JEE9_9GLOM</name>
<organism evidence="1 2">
    <name type="scientific">Dentiscutata erythropus</name>
    <dbReference type="NCBI Taxonomy" id="1348616"/>
    <lineage>
        <taxon>Eukaryota</taxon>
        <taxon>Fungi</taxon>
        <taxon>Fungi incertae sedis</taxon>
        <taxon>Mucoromycota</taxon>
        <taxon>Glomeromycotina</taxon>
        <taxon>Glomeromycetes</taxon>
        <taxon>Diversisporales</taxon>
        <taxon>Gigasporaceae</taxon>
        <taxon>Dentiscutata</taxon>
    </lineage>
</organism>
<proteinExistence type="predicted"/>
<feature type="non-terminal residue" evidence="1">
    <location>
        <position position="1"/>
    </location>
</feature>
<keyword evidence="2" id="KW-1185">Reference proteome</keyword>
<dbReference type="Proteomes" id="UP000789405">
    <property type="component" value="Unassembled WGS sequence"/>
</dbReference>
<evidence type="ECO:0000313" key="2">
    <source>
        <dbReference type="Proteomes" id="UP000789405"/>
    </source>
</evidence>
<sequence>TSLHKGIKVLNKVILLLTKLDAPWNEVDMQTSNMQSTILKVKAARKTIQKARKLENLAAKRDQINKHIERRYTNFKKNMKSIVNSITKRVKTRVSFDNIITPTEVITDKDKIKRETRDYFKRWTQRNLMNYERWNE</sequence>
<dbReference type="EMBL" id="CAJVPY010020736">
    <property type="protein sequence ID" value="CAG8776807.1"/>
    <property type="molecule type" value="Genomic_DNA"/>
</dbReference>
<evidence type="ECO:0000313" key="1">
    <source>
        <dbReference type="EMBL" id="CAG8776807.1"/>
    </source>
</evidence>
<dbReference type="OrthoDB" id="2448051at2759"/>
<reference evidence="1" key="1">
    <citation type="submission" date="2021-06" db="EMBL/GenBank/DDBJ databases">
        <authorList>
            <person name="Kallberg Y."/>
            <person name="Tangrot J."/>
            <person name="Rosling A."/>
        </authorList>
    </citation>
    <scope>NUCLEOTIDE SEQUENCE</scope>
    <source>
        <strain evidence="1">MA453B</strain>
    </source>
</reference>
<gene>
    <name evidence="1" type="ORF">DERYTH_LOCUS19229</name>
</gene>
<accession>A0A9N9JEE9</accession>